<dbReference type="PANTHER" id="PTHR14021">
    <property type="entry name" value="IRON-SULFUR CLUSTER CO-CHAPERONE PROTEIN HSCB"/>
    <property type="match status" value="1"/>
</dbReference>
<dbReference type="GO" id="GO:0005739">
    <property type="term" value="C:mitochondrion"/>
    <property type="evidence" value="ECO:0007669"/>
    <property type="project" value="UniProtKB-SubCell"/>
</dbReference>
<evidence type="ECO:0000256" key="3">
    <source>
        <dbReference type="ARBA" id="ARBA00010476"/>
    </source>
</evidence>
<evidence type="ECO:0000313" key="9">
    <source>
        <dbReference type="Proteomes" id="UP001634394"/>
    </source>
</evidence>
<keyword evidence="4" id="KW-0963">Cytoplasm</keyword>
<comment type="caution">
    <text evidence="8">The sequence shown here is derived from an EMBL/GenBank/DDBJ whole genome shotgun (WGS) entry which is preliminary data.</text>
</comment>
<dbReference type="SUPFAM" id="SSF47144">
    <property type="entry name" value="HSC20 (HSCB), C-terminal oligomerisation domain"/>
    <property type="match status" value="1"/>
</dbReference>
<evidence type="ECO:0000256" key="5">
    <source>
        <dbReference type="ARBA" id="ARBA00023128"/>
    </source>
</evidence>
<feature type="domain" description="J" evidence="7">
    <location>
        <begin position="110"/>
        <end position="181"/>
    </location>
</feature>
<dbReference type="Gene3D" id="1.20.1280.20">
    <property type="entry name" value="HscB, C-terminal domain"/>
    <property type="match status" value="1"/>
</dbReference>
<evidence type="ECO:0000256" key="1">
    <source>
        <dbReference type="ARBA" id="ARBA00004173"/>
    </source>
</evidence>
<dbReference type="PROSITE" id="PS50076">
    <property type="entry name" value="DNAJ_2"/>
    <property type="match status" value="1"/>
</dbReference>
<dbReference type="EMBL" id="JBJQND010000009">
    <property type="protein sequence ID" value="KAL3867341.1"/>
    <property type="molecule type" value="Genomic_DNA"/>
</dbReference>
<comment type="subcellular location">
    <subcellularLocation>
        <location evidence="2">Cytoplasm</location>
    </subcellularLocation>
    <subcellularLocation>
        <location evidence="1">Mitochondrion</location>
    </subcellularLocation>
</comment>
<organism evidence="8 9">
    <name type="scientific">Sinanodonta woodiana</name>
    <name type="common">Chinese pond mussel</name>
    <name type="synonym">Anodonta woodiana</name>
    <dbReference type="NCBI Taxonomy" id="1069815"/>
    <lineage>
        <taxon>Eukaryota</taxon>
        <taxon>Metazoa</taxon>
        <taxon>Spiralia</taxon>
        <taxon>Lophotrochozoa</taxon>
        <taxon>Mollusca</taxon>
        <taxon>Bivalvia</taxon>
        <taxon>Autobranchia</taxon>
        <taxon>Heteroconchia</taxon>
        <taxon>Palaeoheterodonta</taxon>
        <taxon>Unionida</taxon>
        <taxon>Unionoidea</taxon>
        <taxon>Unionidae</taxon>
        <taxon>Unioninae</taxon>
        <taxon>Sinanodonta</taxon>
    </lineage>
</organism>
<dbReference type="Pfam" id="PF07743">
    <property type="entry name" value="HSCB_C"/>
    <property type="match status" value="1"/>
</dbReference>
<gene>
    <name evidence="8" type="ORF">ACJMK2_044551</name>
</gene>
<dbReference type="InterPro" id="IPR001623">
    <property type="entry name" value="DnaJ_domain"/>
</dbReference>
<proteinExistence type="inferred from homology"/>
<evidence type="ECO:0000313" key="8">
    <source>
        <dbReference type="EMBL" id="KAL3867341.1"/>
    </source>
</evidence>
<evidence type="ECO:0000256" key="2">
    <source>
        <dbReference type="ARBA" id="ARBA00004496"/>
    </source>
</evidence>
<keyword evidence="5" id="KW-0496">Mitochondrion</keyword>
<comment type="similarity">
    <text evidence="3">Belongs to the HscB family.</text>
</comment>
<keyword evidence="9" id="KW-1185">Reference proteome</keyword>
<evidence type="ECO:0000256" key="4">
    <source>
        <dbReference type="ARBA" id="ARBA00022490"/>
    </source>
</evidence>
<name>A0ABD3W1S8_SINWO</name>
<dbReference type="FunFam" id="1.20.1280.20:FF:000002">
    <property type="entry name" value="HscB mitochondrial iron-sulfur cluster co-chaperone"/>
    <property type="match status" value="1"/>
</dbReference>
<keyword evidence="6" id="KW-0143">Chaperone</keyword>
<dbReference type="SMART" id="SM00271">
    <property type="entry name" value="DnaJ"/>
    <property type="match status" value="1"/>
</dbReference>
<dbReference type="InterPro" id="IPR009073">
    <property type="entry name" value="HscB_oligo_C"/>
</dbReference>
<dbReference type="InterPro" id="IPR036869">
    <property type="entry name" value="J_dom_sf"/>
</dbReference>
<dbReference type="Proteomes" id="UP001634394">
    <property type="component" value="Unassembled WGS sequence"/>
</dbReference>
<dbReference type="PANTHER" id="PTHR14021:SF15">
    <property type="entry name" value="IRON-SULFUR CLUSTER CO-CHAPERONE PROTEIN HSCB"/>
    <property type="match status" value="1"/>
</dbReference>
<evidence type="ECO:0000256" key="6">
    <source>
        <dbReference type="ARBA" id="ARBA00023186"/>
    </source>
</evidence>
<dbReference type="AlphaFoldDB" id="A0ABD3W1S8"/>
<protein>
    <recommendedName>
        <fullName evidence="7">J domain-containing protein</fullName>
    </recommendedName>
</protein>
<reference evidence="8 9" key="1">
    <citation type="submission" date="2024-11" db="EMBL/GenBank/DDBJ databases">
        <title>Chromosome-level genome assembly of the freshwater bivalve Anodonta woodiana.</title>
        <authorList>
            <person name="Chen X."/>
        </authorList>
    </citation>
    <scope>NUCLEOTIDE SEQUENCE [LARGE SCALE GENOMIC DNA]</scope>
    <source>
        <strain evidence="8">MN2024</strain>
        <tissue evidence="8">Gills</tissue>
    </source>
</reference>
<sequence>MAAPMKVVSLTLAPRLITYRFQLFVSFSRNRHHLSVAGTNCNIKYDGMVSGSDARLKPNKCQFRARILLRCHSGLLKERKCWKCGSETNNVSELFFCNCGVIQSIPSDISYFQAFGFKPDFSLDTEALSRSYKELQRNIHPDKYNQRNEELEMAAEQSSFINKAYFTLLKPFSRGLYLLEILGEKIDEETAYVDQDFLLHIMEINEELSEATDKKQVEKIEEENSVELKKCVDELSETFNKGDIQQAKATLIRLKYFENIDDKVKAFYRRSMG</sequence>
<dbReference type="InterPro" id="IPR004640">
    <property type="entry name" value="HscB"/>
</dbReference>
<dbReference type="Gene3D" id="1.10.287.110">
    <property type="entry name" value="DnaJ domain"/>
    <property type="match status" value="1"/>
</dbReference>
<dbReference type="NCBIfam" id="TIGR00714">
    <property type="entry name" value="hscB"/>
    <property type="match status" value="1"/>
</dbReference>
<accession>A0ABD3W1S8</accession>
<evidence type="ECO:0000259" key="7">
    <source>
        <dbReference type="PROSITE" id="PS50076"/>
    </source>
</evidence>
<dbReference type="SUPFAM" id="SSF46565">
    <property type="entry name" value="Chaperone J-domain"/>
    <property type="match status" value="1"/>
</dbReference>
<dbReference type="InterPro" id="IPR036386">
    <property type="entry name" value="HscB_C_sf"/>
</dbReference>